<keyword evidence="1" id="KW-1133">Transmembrane helix</keyword>
<dbReference type="EMBL" id="PTJC01000005">
    <property type="protein sequence ID" value="PPK88228.1"/>
    <property type="molecule type" value="Genomic_DNA"/>
</dbReference>
<protein>
    <recommendedName>
        <fullName evidence="4">PH (Pleckstrin Homology) domain-containing protein</fullName>
    </recommendedName>
</protein>
<organism evidence="2 3">
    <name type="scientific">Neolewinella xylanilytica</name>
    <dbReference type="NCBI Taxonomy" id="1514080"/>
    <lineage>
        <taxon>Bacteria</taxon>
        <taxon>Pseudomonadati</taxon>
        <taxon>Bacteroidota</taxon>
        <taxon>Saprospiria</taxon>
        <taxon>Saprospirales</taxon>
        <taxon>Lewinellaceae</taxon>
        <taxon>Neolewinella</taxon>
    </lineage>
</organism>
<comment type="caution">
    <text evidence="2">The sequence shown here is derived from an EMBL/GenBank/DDBJ whole genome shotgun (WGS) entry which is preliminary data.</text>
</comment>
<evidence type="ECO:0000256" key="1">
    <source>
        <dbReference type="SAM" id="Phobius"/>
    </source>
</evidence>
<proteinExistence type="predicted"/>
<gene>
    <name evidence="2" type="ORF">CLV84_1193</name>
</gene>
<reference evidence="2 3" key="1">
    <citation type="submission" date="2018-02" db="EMBL/GenBank/DDBJ databases">
        <title>Genomic Encyclopedia of Archaeal and Bacterial Type Strains, Phase II (KMG-II): from individual species to whole genera.</title>
        <authorList>
            <person name="Goeker M."/>
        </authorList>
    </citation>
    <scope>NUCLEOTIDE SEQUENCE [LARGE SCALE GENOMIC DNA]</scope>
    <source>
        <strain evidence="2 3">DSM 29526</strain>
    </source>
</reference>
<keyword evidence="1" id="KW-0812">Transmembrane</keyword>
<evidence type="ECO:0000313" key="3">
    <source>
        <dbReference type="Proteomes" id="UP000237662"/>
    </source>
</evidence>
<evidence type="ECO:0000313" key="2">
    <source>
        <dbReference type="EMBL" id="PPK88228.1"/>
    </source>
</evidence>
<dbReference type="Proteomes" id="UP000237662">
    <property type="component" value="Unassembled WGS sequence"/>
</dbReference>
<keyword evidence="3" id="KW-1185">Reference proteome</keyword>
<sequence>MESSDNGTATIRRTPNGLAITVPSRKQWFAMIFLPVWLLGWAAGFVAAGGSVIGSLGGGEIPDLFLAVWLILWTAGGVFALSVVSWLWFGKEAFRIEGSRVVYFRGVFGFGMRKELHRGQITNVRYHAVDTSLFSGNRNMAAFGFGEGRIRFDYGMKTFSFGLALDEAEARYLADRIAAEL</sequence>
<dbReference type="AlphaFoldDB" id="A0A2S6I9R4"/>
<name>A0A2S6I9R4_9BACT</name>
<accession>A0A2S6I9R4</accession>
<keyword evidence="1" id="KW-0472">Membrane</keyword>
<feature type="transmembrane region" description="Helical" evidence="1">
    <location>
        <begin position="28"/>
        <end position="53"/>
    </location>
</feature>
<feature type="transmembrane region" description="Helical" evidence="1">
    <location>
        <begin position="65"/>
        <end position="89"/>
    </location>
</feature>
<evidence type="ECO:0008006" key="4">
    <source>
        <dbReference type="Google" id="ProtNLM"/>
    </source>
</evidence>